<dbReference type="Gene3D" id="3.80.10.10">
    <property type="entry name" value="Ribonuclease Inhibitor"/>
    <property type="match status" value="1"/>
</dbReference>
<dbReference type="Proteomes" id="UP001054889">
    <property type="component" value="Unassembled WGS sequence"/>
</dbReference>
<reference evidence="2" key="2">
    <citation type="submission" date="2021-12" db="EMBL/GenBank/DDBJ databases">
        <title>Resequencing data analysis of finger millet.</title>
        <authorList>
            <person name="Hatakeyama M."/>
            <person name="Aluri S."/>
            <person name="Balachadran M.T."/>
            <person name="Sivarajan S.R."/>
            <person name="Poveda L."/>
            <person name="Shimizu-Inatsugi R."/>
            <person name="Schlapbach R."/>
            <person name="Sreeman S.M."/>
            <person name="Shimizu K.K."/>
        </authorList>
    </citation>
    <scope>NUCLEOTIDE SEQUENCE</scope>
</reference>
<sequence length="322" mass="36107">MLPESFCQLKVLKELDLSDCQDLKELPECFGKLSELHSLNLTSCSKLQLLPESFCNLSKLKHLNLSCCASLEKLDSSLGNLKLQTLDLSGCLTLALLPDNVRKMTSLTRLLANAADSAVTGNSYTPSSLRLPFPGRRLHYVGQSGTLELGTLTSCTDLDIGQLQCLEHPEDAERAKLRDRTDLRGLALHWSHGMVSTEKVKFKEMDAKTMDLHSRLVLERLIPPRTLENMELFGYMSKDFPGWMFDISTYLPCLGCIELYDLKHCDSLPPFGQLPNLRILDMTSMPSIKKVGQPVEGLEVRNRVIEHSPLKEKESYCAATMF</sequence>
<dbReference type="InterPro" id="IPR056789">
    <property type="entry name" value="LRR_R13L1-DRL21"/>
</dbReference>
<dbReference type="InterPro" id="IPR001611">
    <property type="entry name" value="Leu-rich_rpt"/>
</dbReference>
<proteinExistence type="predicted"/>
<comment type="caution">
    <text evidence="2">The sequence shown here is derived from an EMBL/GenBank/DDBJ whole genome shotgun (WGS) entry which is preliminary data.</text>
</comment>
<evidence type="ECO:0000313" key="2">
    <source>
        <dbReference type="EMBL" id="GJM95236.1"/>
    </source>
</evidence>
<reference evidence="2" key="1">
    <citation type="journal article" date="2018" name="DNA Res.">
        <title>Multiple hybrid de novo genome assembly of finger millet, an orphan allotetraploid crop.</title>
        <authorList>
            <person name="Hatakeyama M."/>
            <person name="Aluri S."/>
            <person name="Balachadran M.T."/>
            <person name="Sivarajan S.R."/>
            <person name="Patrignani A."/>
            <person name="Gruter S."/>
            <person name="Poveda L."/>
            <person name="Shimizu-Inatsugi R."/>
            <person name="Baeten J."/>
            <person name="Francoijs K.J."/>
            <person name="Nataraja K.N."/>
            <person name="Reddy Y.A.N."/>
            <person name="Phadnis S."/>
            <person name="Ravikumar R.L."/>
            <person name="Schlapbach R."/>
            <person name="Sreeman S.M."/>
            <person name="Shimizu K.K."/>
        </authorList>
    </citation>
    <scope>NUCLEOTIDE SEQUENCE</scope>
</reference>
<feature type="domain" description="R13L1/DRL21-like LRR repeat region" evidence="1">
    <location>
        <begin position="148"/>
        <end position="285"/>
    </location>
</feature>
<dbReference type="AlphaFoldDB" id="A0AAV5CAU9"/>
<dbReference type="InterPro" id="IPR032675">
    <property type="entry name" value="LRR_dom_sf"/>
</dbReference>
<dbReference type="SUPFAM" id="SSF52058">
    <property type="entry name" value="L domain-like"/>
    <property type="match status" value="1"/>
</dbReference>
<evidence type="ECO:0000259" key="1">
    <source>
        <dbReference type="Pfam" id="PF25019"/>
    </source>
</evidence>
<dbReference type="EMBL" id="BQKI01000005">
    <property type="protein sequence ID" value="GJM95236.1"/>
    <property type="molecule type" value="Genomic_DNA"/>
</dbReference>
<organism evidence="2 3">
    <name type="scientific">Eleusine coracana subsp. coracana</name>
    <dbReference type="NCBI Taxonomy" id="191504"/>
    <lineage>
        <taxon>Eukaryota</taxon>
        <taxon>Viridiplantae</taxon>
        <taxon>Streptophyta</taxon>
        <taxon>Embryophyta</taxon>
        <taxon>Tracheophyta</taxon>
        <taxon>Spermatophyta</taxon>
        <taxon>Magnoliopsida</taxon>
        <taxon>Liliopsida</taxon>
        <taxon>Poales</taxon>
        <taxon>Poaceae</taxon>
        <taxon>PACMAD clade</taxon>
        <taxon>Chloridoideae</taxon>
        <taxon>Cynodonteae</taxon>
        <taxon>Eleusininae</taxon>
        <taxon>Eleusine</taxon>
    </lineage>
</organism>
<dbReference type="Pfam" id="PF00560">
    <property type="entry name" value="LRR_1"/>
    <property type="match status" value="2"/>
</dbReference>
<dbReference type="PANTHER" id="PTHR47186:SF3">
    <property type="entry name" value="OS09G0267800 PROTEIN"/>
    <property type="match status" value="1"/>
</dbReference>
<accession>A0AAV5CAU9</accession>
<dbReference type="PANTHER" id="PTHR47186">
    <property type="entry name" value="LEUCINE-RICH REPEAT-CONTAINING PROTEIN 57"/>
    <property type="match status" value="1"/>
</dbReference>
<protein>
    <recommendedName>
        <fullName evidence="1">R13L1/DRL21-like LRR repeat region domain-containing protein</fullName>
    </recommendedName>
</protein>
<gene>
    <name evidence="2" type="primary">ga11948</name>
    <name evidence="2" type="ORF">PR202_ga11948</name>
</gene>
<evidence type="ECO:0000313" key="3">
    <source>
        <dbReference type="Proteomes" id="UP001054889"/>
    </source>
</evidence>
<keyword evidence="3" id="KW-1185">Reference proteome</keyword>
<name>A0AAV5CAU9_ELECO</name>
<dbReference type="Pfam" id="PF25019">
    <property type="entry name" value="LRR_R13L1-DRL21"/>
    <property type="match status" value="1"/>
</dbReference>